<evidence type="ECO:0000313" key="5">
    <source>
        <dbReference type="Proteomes" id="UP000735302"/>
    </source>
</evidence>
<gene>
    <name evidence="4" type="ORF">PoB_005822000</name>
</gene>
<evidence type="ECO:0000256" key="1">
    <source>
        <dbReference type="PROSITE-ProRule" id="PRU00042"/>
    </source>
</evidence>
<sequence>MKTPKITRNSNASKGKSVLKSALAKKRSSKGQKVKKSVRFDLLLRVAPSDDTLYRKCVARYTGGRHKPALLPNDYQLKSRSCEDLMRHPCQYGGVTSSPWQSFTCLARPPGRLESADFDSPPRFSPALYDGFNSSQKQEDKLLPNCSSGRKGPSLKGKSLCRSPLYPKDRAASCKTRIPTPRSLNHAVPAKHADCMPDLPSCSSLASPRTFSGSSLGWKEFHVPTAKISHPKKFTDRLVPSRIVDENSRECYQRDNGCKRAVLIDDLSTSIKELQIATMKAEHQGKSFPQVAEQDYSSTTHASGEKFKNNTQTANHRVRQSFVEFESSHGNYNFEDFGEMEVYAVESATSSGSFANNRYFNNACNGGTKSDCAFNKNNNFDEEQIHQEISSDTLQTSSNCAIPHTSAHLDGQERRGTLQSEDTSSAGSTSYVHCSNETGNNSPEEDLCHGNNTHMNRSNTNRQAIKDLLEQSCSAEAFSTQTRSTDSLKIPDIVNEEIDEDFWEVVCQLCPDDTPYPQTVGHVLQTEDLQVGNEVSTSRVMTAEHFKDETTALTKCAYGNKSVGVINGRDRNQSHGDELPGLSVTKHSDLSQNTELTYHKDNDVISHGLQRTSCTVFSKAATSSCFPLEPFTSSSPSTVYNKQHNSNVQNLEKDPPPQYVHKSPVHDLETASVIGDRKRPTNTAVAEKNSCTRDNKNVHQSTTEDRTNSGQTSTELLNNDHGSGHVGVEAQSGSRDKPCCHQAQTLYLCPVLNCGLQFSNQFLLNDHLEQMRHSPCNPLATILDGVQPPTGHFLCPLCGDIFEASDEPCPLSFTVRIY</sequence>
<evidence type="ECO:0000259" key="3">
    <source>
        <dbReference type="PROSITE" id="PS50157"/>
    </source>
</evidence>
<protein>
    <recommendedName>
        <fullName evidence="3">C2H2-type domain-containing protein</fullName>
    </recommendedName>
</protein>
<proteinExistence type="predicted"/>
<feature type="region of interest" description="Disordered" evidence="2">
    <location>
        <begin position="389"/>
        <end position="458"/>
    </location>
</feature>
<feature type="compositionally biased region" description="Polar residues" evidence="2">
    <location>
        <begin position="1"/>
        <end position="11"/>
    </location>
</feature>
<feature type="compositionally biased region" description="Low complexity" evidence="2">
    <location>
        <begin position="12"/>
        <end position="22"/>
    </location>
</feature>
<keyword evidence="1" id="KW-0863">Zinc-finger</keyword>
<evidence type="ECO:0000256" key="2">
    <source>
        <dbReference type="SAM" id="MobiDB-lite"/>
    </source>
</evidence>
<reference evidence="4 5" key="1">
    <citation type="journal article" date="2021" name="Elife">
        <title>Chloroplast acquisition without the gene transfer in kleptoplastic sea slugs, Plakobranchus ocellatus.</title>
        <authorList>
            <person name="Maeda T."/>
            <person name="Takahashi S."/>
            <person name="Yoshida T."/>
            <person name="Shimamura S."/>
            <person name="Takaki Y."/>
            <person name="Nagai Y."/>
            <person name="Toyoda A."/>
            <person name="Suzuki Y."/>
            <person name="Arimoto A."/>
            <person name="Ishii H."/>
            <person name="Satoh N."/>
            <person name="Nishiyama T."/>
            <person name="Hasebe M."/>
            <person name="Maruyama T."/>
            <person name="Minagawa J."/>
            <person name="Obokata J."/>
            <person name="Shigenobu S."/>
        </authorList>
    </citation>
    <scope>NUCLEOTIDE SEQUENCE [LARGE SCALE GENOMIC DNA]</scope>
</reference>
<feature type="compositionally biased region" description="Polar residues" evidence="2">
    <location>
        <begin position="708"/>
        <end position="721"/>
    </location>
</feature>
<dbReference type="InterPro" id="IPR058949">
    <property type="entry name" value="Zf-C2H2_ZNF451_1st"/>
</dbReference>
<feature type="domain" description="C2H2-type" evidence="3">
    <location>
        <begin position="747"/>
        <end position="778"/>
    </location>
</feature>
<feature type="compositionally biased region" description="Polar residues" evidence="2">
    <location>
        <begin position="417"/>
        <end position="442"/>
    </location>
</feature>
<feature type="region of interest" description="Disordered" evidence="2">
    <location>
        <begin position="673"/>
        <end position="734"/>
    </location>
</feature>
<organism evidence="4 5">
    <name type="scientific">Plakobranchus ocellatus</name>
    <dbReference type="NCBI Taxonomy" id="259542"/>
    <lineage>
        <taxon>Eukaryota</taxon>
        <taxon>Metazoa</taxon>
        <taxon>Spiralia</taxon>
        <taxon>Lophotrochozoa</taxon>
        <taxon>Mollusca</taxon>
        <taxon>Gastropoda</taxon>
        <taxon>Heterobranchia</taxon>
        <taxon>Euthyneura</taxon>
        <taxon>Panpulmonata</taxon>
        <taxon>Sacoglossa</taxon>
        <taxon>Placobranchoidea</taxon>
        <taxon>Plakobranchidae</taxon>
        <taxon>Plakobranchus</taxon>
    </lineage>
</organism>
<dbReference type="PROSITE" id="PS00028">
    <property type="entry name" value="ZINC_FINGER_C2H2_1"/>
    <property type="match status" value="1"/>
</dbReference>
<comment type="caution">
    <text evidence="4">The sequence shown here is derived from an EMBL/GenBank/DDBJ whole genome shotgun (WGS) entry which is preliminary data.</text>
</comment>
<accession>A0AAV4CIS4</accession>
<dbReference type="Proteomes" id="UP000735302">
    <property type="component" value="Unassembled WGS sequence"/>
</dbReference>
<dbReference type="PROSITE" id="PS50157">
    <property type="entry name" value="ZINC_FINGER_C2H2_2"/>
    <property type="match status" value="1"/>
</dbReference>
<dbReference type="AlphaFoldDB" id="A0AAV4CIS4"/>
<feature type="compositionally biased region" description="Polar residues" evidence="2">
    <location>
        <begin position="389"/>
        <end position="400"/>
    </location>
</feature>
<dbReference type="InterPro" id="IPR013087">
    <property type="entry name" value="Znf_C2H2_type"/>
</dbReference>
<keyword evidence="1" id="KW-0862">Zinc</keyword>
<evidence type="ECO:0000313" key="4">
    <source>
        <dbReference type="EMBL" id="GFO31715.1"/>
    </source>
</evidence>
<keyword evidence="5" id="KW-1185">Reference proteome</keyword>
<feature type="compositionally biased region" description="Basic and acidic residues" evidence="2">
    <location>
        <begin position="690"/>
        <end position="707"/>
    </location>
</feature>
<keyword evidence="1" id="KW-0479">Metal-binding</keyword>
<dbReference type="EMBL" id="BLXT01006425">
    <property type="protein sequence ID" value="GFO31715.1"/>
    <property type="molecule type" value="Genomic_DNA"/>
</dbReference>
<feature type="region of interest" description="Disordered" evidence="2">
    <location>
        <begin position="139"/>
        <end position="159"/>
    </location>
</feature>
<dbReference type="Pfam" id="PF23101">
    <property type="entry name" value="Zf-C2H2_ZNF451_1st"/>
    <property type="match status" value="1"/>
</dbReference>
<name>A0AAV4CIS4_9GAST</name>
<feature type="region of interest" description="Disordered" evidence="2">
    <location>
        <begin position="1"/>
        <end position="30"/>
    </location>
</feature>
<dbReference type="GO" id="GO:0008270">
    <property type="term" value="F:zinc ion binding"/>
    <property type="evidence" value="ECO:0007669"/>
    <property type="project" value="UniProtKB-KW"/>
</dbReference>